<dbReference type="Pfam" id="PF12833">
    <property type="entry name" value="HTH_18"/>
    <property type="match status" value="1"/>
</dbReference>
<evidence type="ECO:0000256" key="5">
    <source>
        <dbReference type="ARBA" id="ARBA00023163"/>
    </source>
</evidence>
<dbReference type="InterPro" id="IPR014710">
    <property type="entry name" value="RmlC-like_jellyroll"/>
</dbReference>
<evidence type="ECO:0000313" key="10">
    <source>
        <dbReference type="Proteomes" id="UP000076796"/>
    </source>
</evidence>
<dbReference type="AlphaFoldDB" id="A0A163JI43"/>
<proteinExistence type="inferred from homology"/>
<dbReference type="InterPro" id="IPR013096">
    <property type="entry name" value="Cupin_2"/>
</dbReference>
<dbReference type="SUPFAM" id="SSF51011">
    <property type="entry name" value="Glycosyl hydrolase domain"/>
    <property type="match status" value="1"/>
</dbReference>
<dbReference type="Gene3D" id="2.60.40.1500">
    <property type="entry name" value="Glycosyl hydrolase domain, family 39"/>
    <property type="match status" value="1"/>
</dbReference>
<dbReference type="GO" id="GO:0004553">
    <property type="term" value="F:hydrolase activity, hydrolyzing O-glycosyl compounds"/>
    <property type="evidence" value="ECO:0007669"/>
    <property type="project" value="InterPro"/>
</dbReference>
<dbReference type="Gene3D" id="3.20.20.80">
    <property type="entry name" value="Glycosidases"/>
    <property type="match status" value="1"/>
</dbReference>
<evidence type="ECO:0000313" key="9">
    <source>
        <dbReference type="EMBL" id="KZS46597.1"/>
    </source>
</evidence>
<comment type="caution">
    <text evidence="9">The sequence shown here is derived from an EMBL/GenBank/DDBJ whole genome shotgun (WGS) entry which is preliminary data.</text>
</comment>
<dbReference type="PRINTS" id="PR00745">
    <property type="entry name" value="GLHYDRLASE39"/>
</dbReference>
<dbReference type="Pfam" id="PF07883">
    <property type="entry name" value="Cupin_2"/>
    <property type="match status" value="1"/>
</dbReference>
<protein>
    <submittedName>
        <fullName evidence="9">AraC family transcriptional regulator</fullName>
    </submittedName>
</protein>
<dbReference type="GO" id="GO:0003700">
    <property type="term" value="F:DNA-binding transcription factor activity"/>
    <property type="evidence" value="ECO:0007669"/>
    <property type="project" value="InterPro"/>
</dbReference>
<keyword evidence="5" id="KW-0804">Transcription</keyword>
<gene>
    <name evidence="9" type="ORF">AWU65_12055</name>
</gene>
<evidence type="ECO:0000256" key="1">
    <source>
        <dbReference type="ARBA" id="ARBA00008875"/>
    </source>
</evidence>
<dbReference type="InterPro" id="IPR000514">
    <property type="entry name" value="Glyco_hydro_39"/>
</dbReference>
<dbReference type="SUPFAM" id="SSF51445">
    <property type="entry name" value="(Trans)glycosidases"/>
    <property type="match status" value="1"/>
</dbReference>
<dbReference type="SMART" id="SM00342">
    <property type="entry name" value="HTH_ARAC"/>
    <property type="match status" value="1"/>
</dbReference>
<evidence type="ECO:0000256" key="2">
    <source>
        <dbReference type="ARBA" id="ARBA00022801"/>
    </source>
</evidence>
<dbReference type="InterPro" id="IPR009057">
    <property type="entry name" value="Homeodomain-like_sf"/>
</dbReference>
<evidence type="ECO:0000256" key="7">
    <source>
        <dbReference type="PIRSR" id="PIRSR600514-1"/>
    </source>
</evidence>
<name>A0A163JI43_9BACL</name>
<dbReference type="EMBL" id="LWMH01000001">
    <property type="protein sequence ID" value="KZS46597.1"/>
    <property type="molecule type" value="Genomic_DNA"/>
</dbReference>
<dbReference type="STRING" id="59843.A3958_11595"/>
<keyword evidence="10" id="KW-1185">Reference proteome</keyword>
<feature type="active site" description="Proton donor" evidence="7">
    <location>
        <position position="481"/>
    </location>
</feature>
<dbReference type="GO" id="GO:0005975">
    <property type="term" value="P:carbohydrate metabolic process"/>
    <property type="evidence" value="ECO:0007669"/>
    <property type="project" value="InterPro"/>
</dbReference>
<dbReference type="SUPFAM" id="SSF51182">
    <property type="entry name" value="RmlC-like cupins"/>
    <property type="match status" value="1"/>
</dbReference>
<dbReference type="Gene3D" id="1.10.10.60">
    <property type="entry name" value="Homeodomain-like"/>
    <property type="match status" value="2"/>
</dbReference>
<dbReference type="Pfam" id="PF01229">
    <property type="entry name" value="Glyco_hydro_39"/>
    <property type="match status" value="2"/>
</dbReference>
<keyword evidence="2" id="KW-0378">Hydrolase</keyword>
<keyword evidence="4" id="KW-0238">DNA-binding</keyword>
<dbReference type="Gene3D" id="2.60.120.10">
    <property type="entry name" value="Jelly Rolls"/>
    <property type="match status" value="1"/>
</dbReference>
<dbReference type="Proteomes" id="UP000076796">
    <property type="component" value="Unassembled WGS sequence"/>
</dbReference>
<dbReference type="InterPro" id="IPR011051">
    <property type="entry name" value="RmlC_Cupin_sf"/>
</dbReference>
<dbReference type="GeneID" id="97558070"/>
<dbReference type="InterPro" id="IPR017853">
    <property type="entry name" value="GH"/>
</dbReference>
<dbReference type="InterPro" id="IPR049166">
    <property type="entry name" value="GH39_cat"/>
</dbReference>
<dbReference type="PANTHER" id="PTHR43280">
    <property type="entry name" value="ARAC-FAMILY TRANSCRIPTIONAL REGULATOR"/>
    <property type="match status" value="1"/>
</dbReference>
<dbReference type="RefSeq" id="WP_063478410.1">
    <property type="nucleotide sequence ID" value="NZ_CP147845.1"/>
</dbReference>
<dbReference type="GO" id="GO:0043565">
    <property type="term" value="F:sequence-specific DNA binding"/>
    <property type="evidence" value="ECO:0007669"/>
    <property type="project" value="InterPro"/>
</dbReference>
<dbReference type="InterPro" id="IPR018060">
    <property type="entry name" value="HTH_AraC"/>
</dbReference>
<evidence type="ECO:0000259" key="8">
    <source>
        <dbReference type="PROSITE" id="PS01124"/>
    </source>
</evidence>
<dbReference type="SUPFAM" id="SSF46689">
    <property type="entry name" value="Homeodomain-like"/>
    <property type="match status" value="2"/>
</dbReference>
<evidence type="ECO:0000256" key="6">
    <source>
        <dbReference type="ARBA" id="ARBA00023295"/>
    </source>
</evidence>
<organism evidence="9 10">
    <name type="scientific">Paenibacillus glucanolyticus</name>
    <dbReference type="NCBI Taxonomy" id="59843"/>
    <lineage>
        <taxon>Bacteria</taxon>
        <taxon>Bacillati</taxon>
        <taxon>Bacillota</taxon>
        <taxon>Bacilli</taxon>
        <taxon>Bacillales</taxon>
        <taxon>Paenibacillaceae</taxon>
        <taxon>Paenibacillus</taxon>
    </lineage>
</organism>
<keyword evidence="3" id="KW-0805">Transcription regulation</keyword>
<keyword evidence="6" id="KW-0326">Glycosidase</keyword>
<comment type="similarity">
    <text evidence="1">Belongs to the glycosyl hydrolase 39 family.</text>
</comment>
<dbReference type="PANTHER" id="PTHR43280:SF2">
    <property type="entry name" value="HTH-TYPE TRANSCRIPTIONAL REGULATOR EXSA"/>
    <property type="match status" value="1"/>
</dbReference>
<accession>A0A163JI43</accession>
<dbReference type="PROSITE" id="PS01124">
    <property type="entry name" value="HTH_ARAC_FAMILY_2"/>
    <property type="match status" value="1"/>
</dbReference>
<feature type="domain" description="HTH araC/xylS-type" evidence="8">
    <location>
        <begin position="175"/>
        <end position="274"/>
    </location>
</feature>
<dbReference type="OrthoDB" id="9776971at2"/>
<reference evidence="9" key="1">
    <citation type="journal article" date="2016" name="Genome Announc.">
        <title>Draft genomes of two strains of Paenibacillus glucanolyticus with capability to degrade lignocellulose.</title>
        <authorList>
            <person name="Mathews S.L."/>
            <person name="Pawlak J."/>
            <person name="Grunden A.M."/>
        </authorList>
    </citation>
    <scope>NUCLEOTIDE SEQUENCE [LARGE SCALE GENOMIC DNA]</scope>
    <source>
        <strain evidence="9">SLM1</strain>
    </source>
</reference>
<dbReference type="CDD" id="cd02209">
    <property type="entry name" value="cupin_XRE_C"/>
    <property type="match status" value="1"/>
</dbReference>
<evidence type="ECO:0000256" key="4">
    <source>
        <dbReference type="ARBA" id="ARBA00023125"/>
    </source>
</evidence>
<sequence length="845" mass="97400">MKTSIYELVETGDELPFDVSLHRVNYVPSHWHNSVEIIFVLSGNLEVTVGSQQHKLAEGDVFLINPCHVHEVMGLDQNIIATFLIPLSYLKENIKGIERISFQCESGTVRPEQRSALDQILQLLAEMVQLSNKKGEAYELDMGIRMLAVFSILMKQFRTSGSSGAMNEKYMERMLRIITYIDEHYRDAISLQSLAEREFLSVPYLSKFFSENIGLNFQSYLTSIRLKHAVEDLLLREELPIADLALNHGFPNAKSFYTAFKNRYHMTPHEYRKQYRPEMAPRKKEDISSHYLNFNHSSALGIIHQFLERSKSREVRKVETLETRAYEIDAARVGTTVKHTWKSLITIGKAKEGLHADVQQHLKYVQRRSPFQYLRFHGIFDDGMMVYHEDEAGQSRYNFRYVDQLFDFLLSIGLKPFIELGFMPSALASDPDQTVFYRASYTSPPKSVDRWCELVERLIRHCMNRYGAAEVESWKFEFWNEPEFHIFWPASQDEYRALYLRTYQTVKRISQSLQIGAPGRIITVDSVSIVKDFFEFCRHHACQPDFIPLHFYPHERIEDMVNAEFIGQMLDTDPYYQLLEEFGGISPNPDFLKERLNAELELLAAYGLSGCEIYLTEWNSTAYHRELTNDTVYKAAYIVKNLLDNLDVIHGFGYWVLSDNIEETFPSRELFHGGLGLIAQYGIPKAAMHAYELLSKLGHTVLAQGEGYIVTAGDGGYQILTYNYCHFDDLYAMGDISFIDHTHRYNGFKHERTLKIDIALMNVPDGRFKMVKHTIDRNQGSSYDAWVAMGAPESLTKEDVQYLKASSCPRRHVSYVDAEPGAALTVCFNLEPHGVALIELTPTYD</sequence>
<evidence type="ECO:0000256" key="3">
    <source>
        <dbReference type="ARBA" id="ARBA00023015"/>
    </source>
</evidence>